<evidence type="ECO:0000313" key="4">
    <source>
        <dbReference type="EMBL" id="PXX77484.1"/>
    </source>
</evidence>
<dbReference type="InterPro" id="IPR015422">
    <property type="entry name" value="PyrdxlP-dep_Trfase_small"/>
</dbReference>
<evidence type="ECO:0000256" key="1">
    <source>
        <dbReference type="ARBA" id="ARBA00001933"/>
    </source>
</evidence>
<dbReference type="EMBL" id="QJKH01000010">
    <property type="protein sequence ID" value="PXX77484.1"/>
    <property type="molecule type" value="Genomic_DNA"/>
</dbReference>
<dbReference type="Proteomes" id="UP000247612">
    <property type="component" value="Unassembled WGS sequence"/>
</dbReference>
<dbReference type="PANTHER" id="PTHR11601:SF50">
    <property type="entry name" value="CYSTEINE DESULFURASE ISCS 2-RELATED"/>
    <property type="match status" value="1"/>
</dbReference>
<protein>
    <submittedName>
        <fullName evidence="4">Cysteine desulfurase</fullName>
    </submittedName>
</protein>
<feature type="domain" description="Aminotransferase class V" evidence="3">
    <location>
        <begin position="2"/>
        <end position="363"/>
    </location>
</feature>
<organism evidence="4 5">
    <name type="scientific">Dielma fastidiosa</name>
    <dbReference type="NCBI Taxonomy" id="1034346"/>
    <lineage>
        <taxon>Bacteria</taxon>
        <taxon>Bacillati</taxon>
        <taxon>Bacillota</taxon>
        <taxon>Erysipelotrichia</taxon>
        <taxon>Erysipelotrichales</taxon>
        <taxon>Erysipelotrichaceae</taxon>
        <taxon>Dielma</taxon>
    </lineage>
</organism>
<keyword evidence="2" id="KW-0663">Pyridoxal phosphate</keyword>
<dbReference type="Gene3D" id="3.90.1150.10">
    <property type="entry name" value="Aspartate Aminotransferase, domain 1"/>
    <property type="match status" value="1"/>
</dbReference>
<sequence length="377" mass="41647">MIYLDYASTTPVNQEVLKAYTYVLEKYYANTDSLHDAGLKVAELMEQSREQTASCLKVKANELMFTSGASEANNTAIKGSAFALQHRGKHLITSCVEHSSVDQTMKQLQELFGFEVTYLPVNSSGVVEAETLRQALRKDTILVSIMALNNEVGSINDIAELAKVTHESSRAVFHSDCTQILGKQPLTFLPDIELASFSAHKIYGLKGSGLLYHKQNVRLVPLICGGQQEAGLRGGTSNAPCNIAWAKTMRIAFEKMDEHSRHVSELNQRLRLGLAEIDGVEINSPQDATPYILNFSVKGMTSEVMLNALNHYGICVSSRSTCSSKTKAPSRVLMAMGISEERATHSLRISLSHLSKKSEVDELLNVLKEIFNDYRIK</sequence>
<accession>A0A318KHB6</accession>
<dbReference type="Gene3D" id="1.10.260.50">
    <property type="match status" value="1"/>
</dbReference>
<comment type="caution">
    <text evidence="4">The sequence shown here is derived from an EMBL/GenBank/DDBJ whole genome shotgun (WGS) entry which is preliminary data.</text>
</comment>
<dbReference type="RefSeq" id="WP_022937619.1">
    <property type="nucleotide sequence ID" value="NZ_CABKRQ010000003.1"/>
</dbReference>
<dbReference type="PANTHER" id="PTHR11601">
    <property type="entry name" value="CYSTEINE DESULFURYLASE FAMILY MEMBER"/>
    <property type="match status" value="1"/>
</dbReference>
<reference evidence="4 5" key="1">
    <citation type="submission" date="2018-05" db="EMBL/GenBank/DDBJ databases">
        <title>Genomic Encyclopedia of Type Strains, Phase IV (KMG-IV): sequencing the most valuable type-strain genomes for metagenomic binning, comparative biology and taxonomic classification.</title>
        <authorList>
            <person name="Goeker M."/>
        </authorList>
    </citation>
    <scope>NUCLEOTIDE SEQUENCE [LARGE SCALE GENOMIC DNA]</scope>
    <source>
        <strain evidence="4 5">JC118</strain>
    </source>
</reference>
<proteinExistence type="predicted"/>
<dbReference type="AlphaFoldDB" id="A0A318KHB6"/>
<keyword evidence="5" id="KW-1185">Reference proteome</keyword>
<evidence type="ECO:0000313" key="5">
    <source>
        <dbReference type="Proteomes" id="UP000247612"/>
    </source>
</evidence>
<dbReference type="InterPro" id="IPR016454">
    <property type="entry name" value="Cysteine_dSase"/>
</dbReference>
<evidence type="ECO:0000256" key="2">
    <source>
        <dbReference type="ARBA" id="ARBA00022898"/>
    </source>
</evidence>
<dbReference type="GO" id="GO:0003824">
    <property type="term" value="F:catalytic activity"/>
    <property type="evidence" value="ECO:0007669"/>
    <property type="project" value="UniProtKB-ARBA"/>
</dbReference>
<dbReference type="SUPFAM" id="SSF53383">
    <property type="entry name" value="PLP-dependent transferases"/>
    <property type="match status" value="1"/>
</dbReference>
<dbReference type="InterPro" id="IPR000192">
    <property type="entry name" value="Aminotrans_V_dom"/>
</dbReference>
<dbReference type="PIRSF" id="PIRSF005572">
    <property type="entry name" value="NifS"/>
    <property type="match status" value="1"/>
</dbReference>
<comment type="cofactor">
    <cofactor evidence="1">
        <name>pyridoxal 5'-phosphate</name>
        <dbReference type="ChEBI" id="CHEBI:597326"/>
    </cofactor>
</comment>
<gene>
    <name evidence="4" type="ORF">DES51_11023</name>
</gene>
<name>A0A318KHB6_9FIRM</name>
<evidence type="ECO:0000259" key="3">
    <source>
        <dbReference type="Pfam" id="PF00266"/>
    </source>
</evidence>
<dbReference type="Gene3D" id="3.40.640.10">
    <property type="entry name" value="Type I PLP-dependent aspartate aminotransferase-like (Major domain)"/>
    <property type="match status" value="1"/>
</dbReference>
<dbReference type="InterPro" id="IPR015424">
    <property type="entry name" value="PyrdxlP-dep_Trfase"/>
</dbReference>
<dbReference type="STRING" id="1034346.GCA_000313565_01304"/>
<dbReference type="OrthoDB" id="9808002at2"/>
<dbReference type="Pfam" id="PF00266">
    <property type="entry name" value="Aminotran_5"/>
    <property type="match status" value="1"/>
</dbReference>
<dbReference type="InterPro" id="IPR015421">
    <property type="entry name" value="PyrdxlP-dep_Trfase_major"/>
</dbReference>